<dbReference type="PANTHER" id="PTHR43289:SF6">
    <property type="entry name" value="SERINE_THREONINE-PROTEIN KINASE NEKL-3"/>
    <property type="match status" value="1"/>
</dbReference>
<dbReference type="SUPFAM" id="SSF56112">
    <property type="entry name" value="Protein kinase-like (PK-like)"/>
    <property type="match status" value="1"/>
</dbReference>
<feature type="transmembrane region" description="Helical" evidence="9">
    <location>
        <begin position="380"/>
        <end position="403"/>
    </location>
</feature>
<evidence type="ECO:0000259" key="10">
    <source>
        <dbReference type="PROSITE" id="PS50011"/>
    </source>
</evidence>
<feature type="binding site" evidence="7">
    <location>
        <position position="66"/>
    </location>
    <ligand>
        <name>ATP</name>
        <dbReference type="ChEBI" id="CHEBI:30616"/>
    </ligand>
</feature>
<evidence type="ECO:0000256" key="6">
    <source>
        <dbReference type="ARBA" id="ARBA00022840"/>
    </source>
</evidence>
<dbReference type="Gene3D" id="1.10.510.10">
    <property type="entry name" value="Transferase(Phosphotransferase) domain 1"/>
    <property type="match status" value="1"/>
</dbReference>
<keyword evidence="9" id="KW-0812">Transmembrane</keyword>
<dbReference type="InterPro" id="IPR017441">
    <property type="entry name" value="Protein_kinase_ATP_BS"/>
</dbReference>
<protein>
    <recommendedName>
        <fullName evidence="1">non-specific serine/threonine protein kinase</fullName>
        <ecNumber evidence="1">2.7.11.1</ecNumber>
    </recommendedName>
</protein>
<evidence type="ECO:0000313" key="11">
    <source>
        <dbReference type="EMBL" id="TYL54526.1"/>
    </source>
</evidence>
<name>A0A5S4V666_9MICO</name>
<dbReference type="SMART" id="SM00220">
    <property type="entry name" value="S_TKc"/>
    <property type="match status" value="1"/>
</dbReference>
<dbReference type="InterPro" id="IPR011009">
    <property type="entry name" value="Kinase-like_dom_sf"/>
</dbReference>
<sequence length="493" mass="52468">MGVTGARRALVRAPTDSNAGRIVTRRLPSTPPNLPGFAFIRVLGSGGFADVFLYEQNMPRRLVAVKVLLAEVVNDDLRRMFQAEANLMAQLSSHPSILTVYQASVAADGRPYLVMEYCSSTLGQRYRAVQLPLAEVLSIGVRIASAVETAHRQGVLHRDIKPSNILTTAYGHPVLSDFGIAATLGEAETTEAVGLSIPWSAPEVLHDDVSGTVASEVWSLGATVYSLLAGRSPFEVPGGDNAPVTLMGRIEKAKPAPTGRVDVPPSLERVLARSMSKRPQDRQASALEFIRDLQSAEEELGLPQTPLEVAMDDWALATAVDLDERTRVSGHHSNVDAQGSRRRSRRIPVRASSAAQGIDGRSHEVSTGRQRTAPPTMRRLVWGISIAAALIVALVGAGVVAVLQGTRSIPVVANVQGSVVGDSAVFTWDDPGIQGGDAYLVAVDGEPEPIQRVARVEVPVQEGDRVCVTVTVTREGKSGDPSAERCVDVTGVG</sequence>
<dbReference type="Pfam" id="PF00069">
    <property type="entry name" value="Pkinase"/>
    <property type="match status" value="1"/>
</dbReference>
<dbReference type="InterPro" id="IPR000719">
    <property type="entry name" value="Prot_kinase_dom"/>
</dbReference>
<feature type="domain" description="Protein kinase" evidence="10">
    <location>
        <begin position="37"/>
        <end position="290"/>
    </location>
</feature>
<dbReference type="GO" id="GO:0004674">
    <property type="term" value="F:protein serine/threonine kinase activity"/>
    <property type="evidence" value="ECO:0007669"/>
    <property type="project" value="UniProtKB-KW"/>
</dbReference>
<dbReference type="PANTHER" id="PTHR43289">
    <property type="entry name" value="MITOGEN-ACTIVATED PROTEIN KINASE KINASE KINASE 20-RELATED"/>
    <property type="match status" value="1"/>
</dbReference>
<keyword evidence="4 7" id="KW-0547">Nucleotide-binding</keyword>
<gene>
    <name evidence="11" type="ORF">FYC51_01100</name>
</gene>
<keyword evidence="3" id="KW-0808">Transferase</keyword>
<dbReference type="Gene3D" id="3.30.200.20">
    <property type="entry name" value="Phosphorylase Kinase, domain 1"/>
    <property type="match status" value="1"/>
</dbReference>
<dbReference type="CDD" id="cd14014">
    <property type="entry name" value="STKc_PknB_like"/>
    <property type="match status" value="1"/>
</dbReference>
<keyword evidence="6 7" id="KW-0067">ATP-binding</keyword>
<dbReference type="EC" id="2.7.11.1" evidence="1"/>
<comment type="caution">
    <text evidence="11">The sequence shown here is derived from an EMBL/GenBank/DDBJ whole genome shotgun (WGS) entry which is preliminary data.</text>
</comment>
<reference evidence="11 12" key="1">
    <citation type="submission" date="2019-08" db="EMBL/GenBank/DDBJ databases">
        <authorList>
            <person name="Hu J."/>
        </authorList>
    </citation>
    <scope>NUCLEOTIDE SEQUENCE [LARGE SCALE GENOMIC DNA]</scope>
    <source>
        <strain evidence="11 12">NEAU-184</strain>
    </source>
</reference>
<evidence type="ECO:0000256" key="2">
    <source>
        <dbReference type="ARBA" id="ARBA00022527"/>
    </source>
</evidence>
<accession>A0A5S4V666</accession>
<evidence type="ECO:0000256" key="5">
    <source>
        <dbReference type="ARBA" id="ARBA00022777"/>
    </source>
</evidence>
<dbReference type="GO" id="GO:0005524">
    <property type="term" value="F:ATP binding"/>
    <property type="evidence" value="ECO:0007669"/>
    <property type="project" value="UniProtKB-UniRule"/>
</dbReference>
<dbReference type="EMBL" id="VSSB01000001">
    <property type="protein sequence ID" value="TYL54526.1"/>
    <property type="molecule type" value="Genomic_DNA"/>
</dbReference>
<proteinExistence type="predicted"/>
<evidence type="ECO:0000256" key="3">
    <source>
        <dbReference type="ARBA" id="ARBA00022679"/>
    </source>
</evidence>
<dbReference type="PROSITE" id="PS00107">
    <property type="entry name" value="PROTEIN_KINASE_ATP"/>
    <property type="match status" value="1"/>
</dbReference>
<evidence type="ECO:0000256" key="8">
    <source>
        <dbReference type="SAM" id="MobiDB-lite"/>
    </source>
</evidence>
<evidence type="ECO:0000313" key="12">
    <source>
        <dbReference type="Proteomes" id="UP000325243"/>
    </source>
</evidence>
<dbReference type="AlphaFoldDB" id="A0A5S4V666"/>
<keyword evidence="2 11" id="KW-0723">Serine/threonine-protein kinase</keyword>
<keyword evidence="9" id="KW-1133">Transmembrane helix</keyword>
<evidence type="ECO:0000256" key="9">
    <source>
        <dbReference type="SAM" id="Phobius"/>
    </source>
</evidence>
<keyword evidence="5 11" id="KW-0418">Kinase</keyword>
<keyword evidence="9" id="KW-0472">Membrane</keyword>
<dbReference type="PROSITE" id="PS00108">
    <property type="entry name" value="PROTEIN_KINASE_ST"/>
    <property type="match status" value="1"/>
</dbReference>
<dbReference type="PROSITE" id="PS50011">
    <property type="entry name" value="PROTEIN_KINASE_DOM"/>
    <property type="match status" value="1"/>
</dbReference>
<dbReference type="Proteomes" id="UP000325243">
    <property type="component" value="Unassembled WGS sequence"/>
</dbReference>
<evidence type="ECO:0000256" key="1">
    <source>
        <dbReference type="ARBA" id="ARBA00012513"/>
    </source>
</evidence>
<evidence type="ECO:0000256" key="4">
    <source>
        <dbReference type="ARBA" id="ARBA00022741"/>
    </source>
</evidence>
<feature type="region of interest" description="Disordered" evidence="8">
    <location>
        <begin position="328"/>
        <end position="372"/>
    </location>
</feature>
<evidence type="ECO:0000256" key="7">
    <source>
        <dbReference type="PROSITE-ProRule" id="PRU10141"/>
    </source>
</evidence>
<dbReference type="InterPro" id="IPR008271">
    <property type="entry name" value="Ser/Thr_kinase_AS"/>
</dbReference>
<keyword evidence="12" id="KW-1185">Reference proteome</keyword>
<organism evidence="11 12">
    <name type="scientific">Agromyces mariniharenae</name>
    <dbReference type="NCBI Taxonomy" id="2604423"/>
    <lineage>
        <taxon>Bacteria</taxon>
        <taxon>Bacillati</taxon>
        <taxon>Actinomycetota</taxon>
        <taxon>Actinomycetes</taxon>
        <taxon>Micrococcales</taxon>
        <taxon>Microbacteriaceae</taxon>
        <taxon>Agromyces</taxon>
    </lineage>
</organism>